<accession>Q2SQI0</accession>
<proteinExistence type="predicted"/>
<dbReference type="HOGENOM" id="CLU_1056447_0_0_6"/>
<gene>
    <name evidence="3" type="ordered locus">HCH_00176</name>
</gene>
<dbReference type="InterPro" id="IPR003010">
    <property type="entry name" value="C-N_Hydrolase"/>
</dbReference>
<dbReference type="KEGG" id="hch:HCH_00176"/>
<dbReference type="eggNOG" id="COG0388">
    <property type="taxonomic scope" value="Bacteria"/>
</dbReference>
<evidence type="ECO:0000256" key="1">
    <source>
        <dbReference type="ARBA" id="ARBA00022801"/>
    </source>
</evidence>
<sequence length="265" mass="29629">MKIALASPPIPKSVDNALQWVDRLVTEATLSKVDLICFPEAYVPGIRGMDFKVENCSPRKMQSALDRICDLARKTSINIILPMEWPAPEGRRNVAFVVDRRGVLLGKQTKNHLEQGEEAYFIPGARRQLFDADGVKFGIVISHEGWRCPETVRWAASRGAKIVFHPHFTGSHFKGVKLTQWGKLENPFYERAMQCRAIENTVFFASVNYAMDYQGSATTLIAPDGACVAYQPYAEVGALVINIDVRDATGVNARRYAPERDLEKA</sequence>
<dbReference type="STRING" id="349521.HCH_00176"/>
<dbReference type="SUPFAM" id="SSF56317">
    <property type="entry name" value="Carbon-nitrogen hydrolase"/>
    <property type="match status" value="1"/>
</dbReference>
<dbReference type="AlphaFoldDB" id="Q2SQI0"/>
<evidence type="ECO:0000259" key="2">
    <source>
        <dbReference type="PROSITE" id="PS50263"/>
    </source>
</evidence>
<dbReference type="OrthoDB" id="9803803at2"/>
<keyword evidence="4" id="KW-1185">Reference proteome</keyword>
<dbReference type="Pfam" id="PF00795">
    <property type="entry name" value="CN_hydrolase"/>
    <property type="match status" value="1"/>
</dbReference>
<dbReference type="PANTHER" id="PTHR43674">
    <property type="entry name" value="NITRILASE C965.09-RELATED"/>
    <property type="match status" value="1"/>
</dbReference>
<dbReference type="GO" id="GO:0016811">
    <property type="term" value="F:hydrolase activity, acting on carbon-nitrogen (but not peptide) bonds, in linear amides"/>
    <property type="evidence" value="ECO:0007669"/>
    <property type="project" value="TreeGrafter"/>
</dbReference>
<dbReference type="PANTHER" id="PTHR43674:SF2">
    <property type="entry name" value="BETA-UREIDOPROPIONASE"/>
    <property type="match status" value="1"/>
</dbReference>
<reference evidence="3 4" key="1">
    <citation type="journal article" date="2005" name="Nucleic Acids Res.">
        <title>Genomic blueprint of Hahella chejuensis, a marine microbe producing an algicidal agent.</title>
        <authorList>
            <person name="Jeong H."/>
            <person name="Yim J.H."/>
            <person name="Lee C."/>
            <person name="Choi S.-H."/>
            <person name="Park Y.K."/>
            <person name="Yoon S.H."/>
            <person name="Hur C.-G."/>
            <person name="Kang H.-Y."/>
            <person name="Kim D."/>
            <person name="Lee H.H."/>
            <person name="Park K.H."/>
            <person name="Park S.-H."/>
            <person name="Park H.-S."/>
            <person name="Lee H.K."/>
            <person name="Oh T.K."/>
            <person name="Kim J.F."/>
        </authorList>
    </citation>
    <scope>NUCLEOTIDE SEQUENCE [LARGE SCALE GENOMIC DNA]</scope>
    <source>
        <strain evidence="3 4">KCTC 2396</strain>
    </source>
</reference>
<feature type="domain" description="CN hydrolase" evidence="2">
    <location>
        <begin position="1"/>
        <end position="245"/>
    </location>
</feature>
<dbReference type="CDD" id="cd07197">
    <property type="entry name" value="nitrilase"/>
    <property type="match status" value="1"/>
</dbReference>
<dbReference type="EMBL" id="CP000155">
    <property type="protein sequence ID" value="ABC27094.1"/>
    <property type="molecule type" value="Genomic_DNA"/>
</dbReference>
<keyword evidence="1 3" id="KW-0378">Hydrolase</keyword>
<evidence type="ECO:0000313" key="4">
    <source>
        <dbReference type="Proteomes" id="UP000000238"/>
    </source>
</evidence>
<dbReference type="RefSeq" id="WP_011394171.1">
    <property type="nucleotide sequence ID" value="NC_007645.1"/>
</dbReference>
<organism evidence="3 4">
    <name type="scientific">Hahella chejuensis (strain KCTC 2396)</name>
    <dbReference type="NCBI Taxonomy" id="349521"/>
    <lineage>
        <taxon>Bacteria</taxon>
        <taxon>Pseudomonadati</taxon>
        <taxon>Pseudomonadota</taxon>
        <taxon>Gammaproteobacteria</taxon>
        <taxon>Oceanospirillales</taxon>
        <taxon>Hahellaceae</taxon>
        <taxon>Hahella</taxon>
    </lineage>
</organism>
<dbReference type="InterPro" id="IPR036526">
    <property type="entry name" value="C-N_Hydrolase_sf"/>
</dbReference>
<evidence type="ECO:0000313" key="3">
    <source>
        <dbReference type="EMBL" id="ABC27094.1"/>
    </source>
</evidence>
<dbReference type="Gene3D" id="3.60.110.10">
    <property type="entry name" value="Carbon-nitrogen hydrolase"/>
    <property type="match status" value="1"/>
</dbReference>
<dbReference type="InterPro" id="IPR050345">
    <property type="entry name" value="Aliph_Amidase/BUP"/>
</dbReference>
<dbReference type="Proteomes" id="UP000000238">
    <property type="component" value="Chromosome"/>
</dbReference>
<name>Q2SQI0_HAHCH</name>
<protein>
    <submittedName>
        <fullName evidence="3">Predicted amidohydrolase</fullName>
    </submittedName>
</protein>
<dbReference type="PROSITE" id="PS50263">
    <property type="entry name" value="CN_HYDROLASE"/>
    <property type="match status" value="1"/>
</dbReference>